<evidence type="ECO:0000313" key="2">
    <source>
        <dbReference type="Proteomes" id="UP001196413"/>
    </source>
</evidence>
<dbReference type="EMBL" id="JAHQIW010006092">
    <property type="protein sequence ID" value="KAJ1368106.1"/>
    <property type="molecule type" value="Genomic_DNA"/>
</dbReference>
<dbReference type="AlphaFoldDB" id="A0AAD5WFE3"/>
<accession>A0AAD5WFE3</accession>
<dbReference type="Proteomes" id="UP001196413">
    <property type="component" value="Unassembled WGS sequence"/>
</dbReference>
<name>A0AAD5WFE3_PARTN</name>
<keyword evidence="2" id="KW-1185">Reference proteome</keyword>
<reference evidence="1" key="1">
    <citation type="submission" date="2021-06" db="EMBL/GenBank/DDBJ databases">
        <title>Parelaphostrongylus tenuis whole genome reference sequence.</title>
        <authorList>
            <person name="Garwood T.J."/>
            <person name="Larsen P.A."/>
            <person name="Fountain-Jones N.M."/>
            <person name="Garbe J.R."/>
            <person name="Macchietto M.G."/>
            <person name="Kania S.A."/>
            <person name="Gerhold R.W."/>
            <person name="Richards J.E."/>
            <person name="Wolf T.M."/>
        </authorList>
    </citation>
    <scope>NUCLEOTIDE SEQUENCE</scope>
    <source>
        <strain evidence="1">MNPRO001-30</strain>
        <tissue evidence="1">Meninges</tissue>
    </source>
</reference>
<gene>
    <name evidence="1" type="ORF">KIN20_029173</name>
</gene>
<comment type="caution">
    <text evidence="1">The sequence shown here is derived from an EMBL/GenBank/DDBJ whole genome shotgun (WGS) entry which is preliminary data.</text>
</comment>
<organism evidence="1 2">
    <name type="scientific">Parelaphostrongylus tenuis</name>
    <name type="common">Meningeal worm</name>
    <dbReference type="NCBI Taxonomy" id="148309"/>
    <lineage>
        <taxon>Eukaryota</taxon>
        <taxon>Metazoa</taxon>
        <taxon>Ecdysozoa</taxon>
        <taxon>Nematoda</taxon>
        <taxon>Chromadorea</taxon>
        <taxon>Rhabditida</taxon>
        <taxon>Rhabditina</taxon>
        <taxon>Rhabditomorpha</taxon>
        <taxon>Strongyloidea</taxon>
        <taxon>Metastrongylidae</taxon>
        <taxon>Parelaphostrongylus</taxon>
    </lineage>
</organism>
<protein>
    <submittedName>
        <fullName evidence="1">Uncharacterized protein</fullName>
    </submittedName>
</protein>
<evidence type="ECO:0000313" key="1">
    <source>
        <dbReference type="EMBL" id="KAJ1368106.1"/>
    </source>
</evidence>
<proteinExistence type="predicted"/>
<sequence>MMPVSSRHSLTVLSSHVPLFLDVVTQLDPEIDRLVCNGPESVRQYLIPQLVREELDIPQILLRYYDLSKISAFESTSEEFDLEARQMSLRLETLSEGVFVSRFLVFLQFYHYFIII</sequence>